<organism evidence="1 2">
    <name type="scientific">Aspergillus melleus</name>
    <dbReference type="NCBI Taxonomy" id="138277"/>
    <lineage>
        <taxon>Eukaryota</taxon>
        <taxon>Fungi</taxon>
        <taxon>Dikarya</taxon>
        <taxon>Ascomycota</taxon>
        <taxon>Pezizomycotina</taxon>
        <taxon>Eurotiomycetes</taxon>
        <taxon>Eurotiomycetidae</taxon>
        <taxon>Eurotiales</taxon>
        <taxon>Aspergillaceae</taxon>
        <taxon>Aspergillus</taxon>
        <taxon>Aspergillus subgen. Circumdati</taxon>
    </lineage>
</organism>
<name>A0ACC3BAG8_9EURO</name>
<evidence type="ECO:0000313" key="1">
    <source>
        <dbReference type="EMBL" id="KAK1147490.1"/>
    </source>
</evidence>
<gene>
    <name evidence="1" type="primary">UTR2</name>
    <name evidence="1" type="ORF">N8T08_001574</name>
</gene>
<keyword evidence="1" id="KW-0326">Glycosidase</keyword>
<accession>A0ACC3BAG8</accession>
<reference evidence="1 2" key="1">
    <citation type="journal article" date="2023" name="ACS Omega">
        <title>Identification of the Neoaspergillic Acid Biosynthesis Gene Cluster by Establishing an In Vitro CRISPR-Ribonucleoprotein Genetic System in Aspergillus melleus.</title>
        <authorList>
            <person name="Yuan B."/>
            <person name="Grau M.F."/>
            <person name="Murata R.M."/>
            <person name="Torok T."/>
            <person name="Venkateswaran K."/>
            <person name="Stajich J.E."/>
            <person name="Wang C.C.C."/>
        </authorList>
    </citation>
    <scope>NUCLEOTIDE SEQUENCE [LARGE SCALE GENOMIC DNA]</scope>
    <source>
        <strain evidence="1 2">IMV 1140</strain>
    </source>
</reference>
<keyword evidence="2" id="KW-1185">Reference proteome</keyword>
<evidence type="ECO:0000313" key="2">
    <source>
        <dbReference type="Proteomes" id="UP001177260"/>
    </source>
</evidence>
<keyword evidence="1" id="KW-0378">Hydrolase</keyword>
<proteinExistence type="predicted"/>
<dbReference type="Proteomes" id="UP001177260">
    <property type="component" value="Unassembled WGS sequence"/>
</dbReference>
<comment type="caution">
    <text evidence="1">The sequence shown here is derived from an EMBL/GenBank/DDBJ whole genome shotgun (WGS) entry which is preliminary data.</text>
</comment>
<sequence length="438" mass="47063">MVRLASSFLLASLAATVFAASDPPKCSSDSHCPEEYPCCSQYGECGTGAYCLGGCDPLTSYSLDSCVPQPVCKSTTYKWDNLDSAALNTKYLGNASESDWVYSGFPKVKDGNLMLTMPKESVGSLFANNHYIWYGKISGKIKSSRGAGVVTAFILLSDTKDEIDFEFVGSDLNKVQTNYYFQGILDYNQGTKETVDSSTFDDWHEYEIDWKPEAITWSVDGKVKRTLTRESTWNETGNRYEFPQTPSRMQLSLWPAGQASNAEGTIEWAGGEIDWDSEDIKDKGYYYAQYSDITVECYDPPKDTDKSGNKSYVLTNKDGLDSSIKITNNDTVLASFGATGLDPDVKPSKSGSSSSSSATGNTVPENRGGSGNEPGNANSTSTDSGSSDNSSGGSGFSQGGDDDSSSSSDSNGASSPNERVLRSSLFAVLVAVVVLVTL</sequence>
<protein>
    <submittedName>
        <fullName evidence="1">Glycosidase CRH2</fullName>
    </submittedName>
</protein>
<dbReference type="EMBL" id="JAOPJF010000012">
    <property type="protein sequence ID" value="KAK1147490.1"/>
    <property type="molecule type" value="Genomic_DNA"/>
</dbReference>